<dbReference type="Proteomes" id="UP001243330">
    <property type="component" value="Unassembled WGS sequence"/>
</dbReference>
<evidence type="ECO:0000256" key="1">
    <source>
        <dbReference type="SAM" id="MobiDB-lite"/>
    </source>
</evidence>
<comment type="caution">
    <text evidence="2">The sequence shown here is derived from an EMBL/GenBank/DDBJ whole genome shotgun (WGS) entry which is preliminary data.</text>
</comment>
<keyword evidence="3" id="KW-1185">Reference proteome</keyword>
<dbReference type="AlphaFoldDB" id="A0AAD9AD48"/>
<evidence type="ECO:0000313" key="3">
    <source>
        <dbReference type="Proteomes" id="UP001243330"/>
    </source>
</evidence>
<dbReference type="EMBL" id="JAQOWY010000298">
    <property type="protein sequence ID" value="KAK1844765.1"/>
    <property type="molecule type" value="Genomic_DNA"/>
</dbReference>
<name>A0AAD9AD48_9PEZI</name>
<reference evidence="2" key="1">
    <citation type="submission" date="2023-01" db="EMBL/GenBank/DDBJ databases">
        <title>Colletotrichum chrysophilum M932 genome sequence.</title>
        <authorList>
            <person name="Baroncelli R."/>
        </authorList>
    </citation>
    <scope>NUCLEOTIDE SEQUENCE</scope>
    <source>
        <strain evidence="2">M932</strain>
    </source>
</reference>
<feature type="compositionally biased region" description="Low complexity" evidence="1">
    <location>
        <begin position="58"/>
        <end position="68"/>
    </location>
</feature>
<proteinExistence type="predicted"/>
<evidence type="ECO:0000313" key="2">
    <source>
        <dbReference type="EMBL" id="KAK1844765.1"/>
    </source>
</evidence>
<protein>
    <submittedName>
        <fullName evidence="2">Uncharacterized protein</fullName>
    </submittedName>
</protein>
<organism evidence="2 3">
    <name type="scientific">Colletotrichum chrysophilum</name>
    <dbReference type="NCBI Taxonomy" id="1836956"/>
    <lineage>
        <taxon>Eukaryota</taxon>
        <taxon>Fungi</taxon>
        <taxon>Dikarya</taxon>
        <taxon>Ascomycota</taxon>
        <taxon>Pezizomycotina</taxon>
        <taxon>Sordariomycetes</taxon>
        <taxon>Hypocreomycetidae</taxon>
        <taxon>Glomerellales</taxon>
        <taxon>Glomerellaceae</taxon>
        <taxon>Colletotrichum</taxon>
        <taxon>Colletotrichum gloeosporioides species complex</taxon>
    </lineage>
</organism>
<feature type="region of interest" description="Disordered" evidence="1">
    <location>
        <begin position="52"/>
        <end position="83"/>
    </location>
</feature>
<gene>
    <name evidence="2" type="ORF">CCHR01_12600</name>
</gene>
<accession>A0AAD9AD48</accession>
<sequence>MPSAVPPQQTRCLALSRNPLQCNYADHVGATCTRKTEMNIALDALDTTMRSVERQPHAATAAATTSASDLSEPGELDGLDRSTSLEGRVVDTPRLGTVCSPIT</sequence>